<organism evidence="1 2">
    <name type="scientific">Longibacter salinarum</name>
    <dbReference type="NCBI Taxonomy" id="1850348"/>
    <lineage>
        <taxon>Bacteria</taxon>
        <taxon>Pseudomonadati</taxon>
        <taxon>Rhodothermota</taxon>
        <taxon>Rhodothermia</taxon>
        <taxon>Rhodothermales</taxon>
        <taxon>Salisaetaceae</taxon>
        <taxon>Longibacter</taxon>
    </lineage>
</organism>
<gene>
    <name evidence="1" type="ORF">CRI94_08185</name>
</gene>
<name>A0A2A8CZG6_9BACT</name>
<dbReference type="AlphaFoldDB" id="A0A2A8CZG6"/>
<sequence length="205" mass="22366">MLALGVGGYFIYMEQQADVAAEKLGRIMPVYEQGDYQRALDGVEELSPADPRASQPGQAEPRIGLVEIADQYSGTPAGNLAAFYAGNAYFNIGDYDQALEMYESFDKESNFIGASTYAAEATIYESRGEFERAADLYLEAADAFESETRTPEYLLDAARAFESAGNLSRAEELYSQVTDEYADSAAASEARVFLARLKAKQATNS</sequence>
<accession>A0A2A8CZG6</accession>
<dbReference type="InterPro" id="IPR019734">
    <property type="entry name" value="TPR_rpt"/>
</dbReference>
<keyword evidence="2" id="KW-1185">Reference proteome</keyword>
<dbReference type="OrthoDB" id="9808622at2"/>
<reference evidence="1 2" key="1">
    <citation type="submission" date="2017-10" db="EMBL/GenBank/DDBJ databases">
        <title>Draft genome of Longibacter Salinarum.</title>
        <authorList>
            <person name="Goh K.M."/>
            <person name="Shamsir M.S."/>
            <person name="Lim S.W."/>
        </authorList>
    </citation>
    <scope>NUCLEOTIDE SEQUENCE [LARGE SCALE GENOMIC DNA]</scope>
    <source>
        <strain evidence="1 2">KCTC 52045</strain>
    </source>
</reference>
<dbReference type="InterPro" id="IPR011990">
    <property type="entry name" value="TPR-like_helical_dom_sf"/>
</dbReference>
<dbReference type="EMBL" id="PDEQ01000003">
    <property type="protein sequence ID" value="PEN14102.1"/>
    <property type="molecule type" value="Genomic_DNA"/>
</dbReference>
<evidence type="ECO:0000313" key="1">
    <source>
        <dbReference type="EMBL" id="PEN14102.1"/>
    </source>
</evidence>
<evidence type="ECO:0000313" key="2">
    <source>
        <dbReference type="Proteomes" id="UP000220102"/>
    </source>
</evidence>
<dbReference type="Proteomes" id="UP000220102">
    <property type="component" value="Unassembled WGS sequence"/>
</dbReference>
<dbReference type="Pfam" id="PF13176">
    <property type="entry name" value="TPR_7"/>
    <property type="match status" value="1"/>
</dbReference>
<protein>
    <submittedName>
        <fullName evidence="1">Uncharacterized protein</fullName>
    </submittedName>
</protein>
<dbReference type="Pfam" id="PF13174">
    <property type="entry name" value="TPR_6"/>
    <property type="match status" value="2"/>
</dbReference>
<proteinExistence type="predicted"/>
<dbReference type="SUPFAM" id="SSF48452">
    <property type="entry name" value="TPR-like"/>
    <property type="match status" value="1"/>
</dbReference>
<comment type="caution">
    <text evidence="1">The sequence shown here is derived from an EMBL/GenBank/DDBJ whole genome shotgun (WGS) entry which is preliminary data.</text>
</comment>
<dbReference type="Gene3D" id="1.25.40.10">
    <property type="entry name" value="Tetratricopeptide repeat domain"/>
    <property type="match status" value="2"/>
</dbReference>